<feature type="compositionally biased region" description="Polar residues" evidence="1">
    <location>
        <begin position="287"/>
        <end position="300"/>
    </location>
</feature>
<dbReference type="EMBL" id="JADYXP020000012">
    <property type="protein sequence ID" value="KAL0113729.1"/>
    <property type="molecule type" value="Genomic_DNA"/>
</dbReference>
<dbReference type="SUPFAM" id="SSF54277">
    <property type="entry name" value="CAD &amp; PB1 domains"/>
    <property type="match status" value="1"/>
</dbReference>
<keyword evidence="4" id="KW-1185">Reference proteome</keyword>
<comment type="caution">
    <text evidence="3">The sequence shown here is derived from an EMBL/GenBank/DDBJ whole genome shotgun (WGS) entry which is preliminary data.</text>
</comment>
<feature type="compositionally biased region" description="Polar residues" evidence="1">
    <location>
        <begin position="235"/>
        <end position="246"/>
    </location>
</feature>
<dbReference type="Gene3D" id="3.10.20.90">
    <property type="entry name" value="Phosphatidylinositol 3-kinase Catalytic Subunit, Chain A, domain 1"/>
    <property type="match status" value="1"/>
</dbReference>
<feature type="compositionally biased region" description="Basic and acidic residues" evidence="1">
    <location>
        <begin position="640"/>
        <end position="654"/>
    </location>
</feature>
<feature type="region of interest" description="Disordered" evidence="1">
    <location>
        <begin position="320"/>
        <end position="356"/>
    </location>
</feature>
<feature type="region of interest" description="Disordered" evidence="1">
    <location>
        <begin position="640"/>
        <end position="659"/>
    </location>
</feature>
<evidence type="ECO:0000259" key="2">
    <source>
        <dbReference type="Pfam" id="PF00564"/>
    </source>
</evidence>
<evidence type="ECO:0000256" key="1">
    <source>
        <dbReference type="SAM" id="MobiDB-lite"/>
    </source>
</evidence>
<feature type="region of interest" description="Disordered" evidence="1">
    <location>
        <begin position="132"/>
        <end position="155"/>
    </location>
</feature>
<dbReference type="Pfam" id="PF00564">
    <property type="entry name" value="PB1"/>
    <property type="match status" value="1"/>
</dbReference>
<feature type="region of interest" description="Disordered" evidence="1">
    <location>
        <begin position="234"/>
        <end position="300"/>
    </location>
</feature>
<feature type="compositionally biased region" description="Basic and acidic residues" evidence="1">
    <location>
        <begin position="258"/>
        <end position="270"/>
    </location>
</feature>
<feature type="compositionally biased region" description="Low complexity" evidence="1">
    <location>
        <begin position="792"/>
        <end position="802"/>
    </location>
</feature>
<protein>
    <recommendedName>
        <fullName evidence="2">PB1 domain-containing protein</fullName>
    </recommendedName>
</protein>
<proteinExistence type="predicted"/>
<name>A0AAW2FGK4_9HYME</name>
<gene>
    <name evidence="3" type="ORF">PUN28_012688</name>
</gene>
<feature type="compositionally biased region" description="Polar residues" evidence="1">
    <location>
        <begin position="321"/>
        <end position="331"/>
    </location>
</feature>
<feature type="compositionally biased region" description="Polar residues" evidence="1">
    <location>
        <begin position="774"/>
        <end position="784"/>
    </location>
</feature>
<feature type="compositionally biased region" description="Basic and acidic residues" evidence="1">
    <location>
        <begin position="518"/>
        <end position="534"/>
    </location>
</feature>
<dbReference type="AlphaFoldDB" id="A0AAW2FGK4"/>
<dbReference type="InterPro" id="IPR000270">
    <property type="entry name" value="PB1_dom"/>
</dbReference>
<dbReference type="Proteomes" id="UP001430953">
    <property type="component" value="Unassembled WGS sequence"/>
</dbReference>
<accession>A0AAW2FGK4</accession>
<organism evidence="3 4">
    <name type="scientific">Cardiocondyla obscurior</name>
    <dbReference type="NCBI Taxonomy" id="286306"/>
    <lineage>
        <taxon>Eukaryota</taxon>
        <taxon>Metazoa</taxon>
        <taxon>Ecdysozoa</taxon>
        <taxon>Arthropoda</taxon>
        <taxon>Hexapoda</taxon>
        <taxon>Insecta</taxon>
        <taxon>Pterygota</taxon>
        <taxon>Neoptera</taxon>
        <taxon>Endopterygota</taxon>
        <taxon>Hymenoptera</taxon>
        <taxon>Apocrita</taxon>
        <taxon>Aculeata</taxon>
        <taxon>Formicoidea</taxon>
        <taxon>Formicidae</taxon>
        <taxon>Myrmicinae</taxon>
        <taxon>Cardiocondyla</taxon>
    </lineage>
</organism>
<reference evidence="3 4" key="1">
    <citation type="submission" date="2023-03" db="EMBL/GenBank/DDBJ databases">
        <title>High recombination rates correlate with genetic variation in Cardiocondyla obscurior ants.</title>
        <authorList>
            <person name="Errbii M."/>
        </authorList>
    </citation>
    <scope>NUCLEOTIDE SEQUENCE [LARGE SCALE GENOMIC DNA]</scope>
    <source>
        <strain evidence="3">Alpha-2009</strain>
        <tissue evidence="3">Whole body</tissue>
    </source>
</reference>
<feature type="region of interest" description="Disordered" evidence="1">
    <location>
        <begin position="506"/>
        <end position="541"/>
    </location>
</feature>
<evidence type="ECO:0000313" key="4">
    <source>
        <dbReference type="Proteomes" id="UP001430953"/>
    </source>
</evidence>
<sequence length="888" mass="101078">MTTMLTALHDSEEYYCFRVRESVGCEIGDDENIVIPCSPNFDLEKLRTELWKQFGVPTDRRIFYIDDDGDDVPIDSECEFHEALELAKNAFIANKSIPLIVGSFHVPTCSDDEQCLKTNKIYSKGSRNINGNLVSEPNLDKQKHSTCETPNQRKKNMKCDESKEKQTKLEDAAVPKELNTTLRCNSDTVAPSWFTEYMEVMKKDMISIITNEVIRNVTEVLNKRMDSFVHPSLKQLGQSRSQSYSALSKRHSRCSSDSNEKAQKRIRSQDEEQSSDTSIERVEEPQHASTFAEDSQKTRSMINTISQEVVKEMTEMLNKLPTESRSQSHFPSSKRLTRHSEPPLSGKRKTELQDVEISSVSSDDALVEHTYKPRNRSLANIADITRQKKYRDIIEDYKRHEKAFQKVQNNNWIAYVVDNISIDNDKKQSTQNNTREDDLLSKQFDSACDKIPGMIENELRMSCSITGHQLLDKGRNKCTGSNNTDIDKTCFWLCDEEDDDAFEIVQMPSGDSSVTNKSRREEHATEQRRHDNNRDSPSFEILSEPSSPIYRLYPIQFNDQHFSLNEKRGEQQSSRFMDTNLPAGSVFTADINSKICNKNESADTAESISADLEKRSGGAYSFVAETLPVQDSCYLKSCSEERSGDRQKNPRDDVSCNASSKYDDVRNSHTSYLNVRIDCDSKMQCSCQSQTDLNDFTQSFHSHTTSVTDATDIHTEAYDNNKCNDRVPTINEQKSATIPRRDHDACGSSGCTKESKTSETQRSYGGCTEEIKTSGRQNSNGSDNFSKRFSDSHSSPRSSSVDPPHKSGRSNPSESKKPSVDTPDNDLYPHIVPEILFNAVTIINHYCENALKTRRILLRRGRVMCSDKKRFFFLLILCLYIKLVLNYL</sequence>
<feature type="domain" description="PB1" evidence="2">
    <location>
        <begin position="28"/>
        <end position="90"/>
    </location>
</feature>
<evidence type="ECO:0000313" key="3">
    <source>
        <dbReference type="EMBL" id="KAL0113729.1"/>
    </source>
</evidence>
<feature type="region of interest" description="Disordered" evidence="1">
    <location>
        <begin position="724"/>
        <end position="825"/>
    </location>
</feature>